<keyword evidence="3" id="KW-1185">Reference proteome</keyword>
<gene>
    <name evidence="2" type="ORF">DUT91_18015</name>
</gene>
<dbReference type="InterPro" id="IPR051599">
    <property type="entry name" value="Cell_Envelope_Assoc"/>
</dbReference>
<proteinExistence type="predicted"/>
<sequence length="210" mass="23252">MNDSIRDAAHTLWNYHLVHDELRAVDAIIGLGSYDLRVAKRAAALFQASLAPLLVFTGKSGNWTEGLYEKSEAEAFADVAMSQGVPRAAIRIEPEATNIGENIRFTRDLLGDSAKSVIIVTKPQTQRRALATVAKQWPEVEALITASLTSFEQQPTATYPLEKLIHEMVGDLKRILDYPAKGFQIPQAVPPEVVAAYDFLVEHGFDEHLR</sequence>
<dbReference type="CDD" id="cd06259">
    <property type="entry name" value="YdcF-like"/>
    <property type="match status" value="1"/>
</dbReference>
<dbReference type="Proteomes" id="UP000253420">
    <property type="component" value="Unassembled WGS sequence"/>
</dbReference>
<accession>A0A368K2V3</accession>
<dbReference type="PANTHER" id="PTHR30336:SF20">
    <property type="entry name" value="DUF218 DOMAIN-CONTAINING PROTEIN"/>
    <property type="match status" value="1"/>
</dbReference>
<dbReference type="EMBL" id="QOZG01000008">
    <property type="protein sequence ID" value="RCS22310.1"/>
    <property type="molecule type" value="Genomic_DNA"/>
</dbReference>
<dbReference type="PANTHER" id="PTHR30336">
    <property type="entry name" value="INNER MEMBRANE PROTEIN, PROBABLE PERMEASE"/>
    <property type="match status" value="1"/>
</dbReference>
<dbReference type="Gene3D" id="3.40.50.620">
    <property type="entry name" value="HUPs"/>
    <property type="match status" value="1"/>
</dbReference>
<evidence type="ECO:0000313" key="3">
    <source>
        <dbReference type="Proteomes" id="UP000253420"/>
    </source>
</evidence>
<evidence type="ECO:0000313" key="2">
    <source>
        <dbReference type="EMBL" id="RCS22310.1"/>
    </source>
</evidence>
<dbReference type="AlphaFoldDB" id="A0A368K2V3"/>
<dbReference type="InterPro" id="IPR014729">
    <property type="entry name" value="Rossmann-like_a/b/a_fold"/>
</dbReference>
<name>A0A368K2V3_9HYPH</name>
<protein>
    <submittedName>
        <fullName evidence="2">YdcF family protein</fullName>
    </submittedName>
</protein>
<evidence type="ECO:0000259" key="1">
    <source>
        <dbReference type="Pfam" id="PF02698"/>
    </source>
</evidence>
<feature type="domain" description="DUF218" evidence="1">
    <location>
        <begin position="26"/>
        <end position="170"/>
    </location>
</feature>
<comment type="caution">
    <text evidence="2">The sequence shown here is derived from an EMBL/GenBank/DDBJ whole genome shotgun (WGS) entry which is preliminary data.</text>
</comment>
<dbReference type="InterPro" id="IPR003848">
    <property type="entry name" value="DUF218"/>
</dbReference>
<dbReference type="RefSeq" id="WP_114441899.1">
    <property type="nucleotide sequence ID" value="NZ_QOZG01000008.1"/>
</dbReference>
<reference evidence="2 3" key="1">
    <citation type="submission" date="2018-07" db="EMBL/GenBank/DDBJ databases">
        <title>The draft genome of Phyllobacterium salinisoli.</title>
        <authorList>
            <person name="Liu L."/>
            <person name="Li L."/>
            <person name="Zhang X."/>
            <person name="Liang L."/>
        </authorList>
    </citation>
    <scope>NUCLEOTIDE SEQUENCE [LARGE SCALE GENOMIC DNA]</scope>
    <source>
        <strain evidence="2 3">LLAN61</strain>
    </source>
</reference>
<organism evidence="2 3">
    <name type="scientific">Phyllobacterium salinisoli</name>
    <dbReference type="NCBI Taxonomy" id="1899321"/>
    <lineage>
        <taxon>Bacteria</taxon>
        <taxon>Pseudomonadati</taxon>
        <taxon>Pseudomonadota</taxon>
        <taxon>Alphaproteobacteria</taxon>
        <taxon>Hyphomicrobiales</taxon>
        <taxon>Phyllobacteriaceae</taxon>
        <taxon>Phyllobacterium</taxon>
    </lineage>
</organism>
<dbReference type="Pfam" id="PF02698">
    <property type="entry name" value="DUF218"/>
    <property type="match status" value="1"/>
</dbReference>
<dbReference type="GO" id="GO:0005886">
    <property type="term" value="C:plasma membrane"/>
    <property type="evidence" value="ECO:0007669"/>
    <property type="project" value="TreeGrafter"/>
</dbReference>
<dbReference type="OrthoDB" id="2216870at2"/>